<evidence type="ECO:0000256" key="4">
    <source>
        <dbReference type="ARBA" id="ARBA00023163"/>
    </source>
</evidence>
<keyword evidence="1" id="KW-0678">Repressor</keyword>
<dbReference type="Gene3D" id="3.40.50.2300">
    <property type="match status" value="2"/>
</dbReference>
<dbReference type="GO" id="GO:0003700">
    <property type="term" value="F:DNA-binding transcription factor activity"/>
    <property type="evidence" value="ECO:0007669"/>
    <property type="project" value="TreeGrafter"/>
</dbReference>
<accession>A0A929B9M6</accession>
<protein>
    <submittedName>
        <fullName evidence="6">LacI family DNA-binding transcriptional regulator</fullName>
    </submittedName>
</protein>
<dbReference type="RefSeq" id="WP_193929262.1">
    <property type="nucleotide sequence ID" value="NZ_JADEYC010000026.1"/>
</dbReference>
<comment type="caution">
    <text evidence="6">The sequence shown here is derived from an EMBL/GenBank/DDBJ whole genome shotgun (WGS) entry which is preliminary data.</text>
</comment>
<evidence type="ECO:0000259" key="5">
    <source>
        <dbReference type="PROSITE" id="PS50932"/>
    </source>
</evidence>
<dbReference type="CDD" id="cd01392">
    <property type="entry name" value="HTH_LacI"/>
    <property type="match status" value="1"/>
</dbReference>
<organism evidence="6 7">
    <name type="scientific">Saccharopolyspora montiporae</name>
    <dbReference type="NCBI Taxonomy" id="2781240"/>
    <lineage>
        <taxon>Bacteria</taxon>
        <taxon>Bacillati</taxon>
        <taxon>Actinomycetota</taxon>
        <taxon>Actinomycetes</taxon>
        <taxon>Pseudonocardiales</taxon>
        <taxon>Pseudonocardiaceae</taxon>
        <taxon>Saccharopolyspora</taxon>
    </lineage>
</organism>
<dbReference type="Gene3D" id="1.10.260.40">
    <property type="entry name" value="lambda repressor-like DNA-binding domains"/>
    <property type="match status" value="1"/>
</dbReference>
<dbReference type="GO" id="GO:0000976">
    <property type="term" value="F:transcription cis-regulatory region binding"/>
    <property type="evidence" value="ECO:0007669"/>
    <property type="project" value="TreeGrafter"/>
</dbReference>
<keyword evidence="2" id="KW-0805">Transcription regulation</keyword>
<dbReference type="SUPFAM" id="SSF53822">
    <property type="entry name" value="Periplasmic binding protein-like I"/>
    <property type="match status" value="1"/>
</dbReference>
<keyword evidence="4" id="KW-0804">Transcription</keyword>
<dbReference type="PANTHER" id="PTHR30146">
    <property type="entry name" value="LACI-RELATED TRANSCRIPTIONAL REPRESSOR"/>
    <property type="match status" value="1"/>
</dbReference>
<dbReference type="InterPro" id="IPR000843">
    <property type="entry name" value="HTH_LacI"/>
</dbReference>
<evidence type="ECO:0000256" key="1">
    <source>
        <dbReference type="ARBA" id="ARBA00022491"/>
    </source>
</evidence>
<dbReference type="EMBL" id="JADEYC010000026">
    <property type="protein sequence ID" value="MBE9375814.1"/>
    <property type="molecule type" value="Genomic_DNA"/>
</dbReference>
<gene>
    <name evidence="6" type="ORF">IQ251_15290</name>
</gene>
<evidence type="ECO:0000256" key="3">
    <source>
        <dbReference type="ARBA" id="ARBA00023125"/>
    </source>
</evidence>
<dbReference type="Pfam" id="PF13377">
    <property type="entry name" value="Peripla_BP_3"/>
    <property type="match status" value="1"/>
</dbReference>
<proteinExistence type="predicted"/>
<dbReference type="InterPro" id="IPR028082">
    <property type="entry name" value="Peripla_BP_I"/>
</dbReference>
<dbReference type="SUPFAM" id="SSF47413">
    <property type="entry name" value="lambda repressor-like DNA-binding domains"/>
    <property type="match status" value="1"/>
</dbReference>
<name>A0A929B9M6_9PSEU</name>
<dbReference type="AlphaFoldDB" id="A0A929B9M6"/>
<dbReference type="PROSITE" id="PS50932">
    <property type="entry name" value="HTH_LACI_2"/>
    <property type="match status" value="1"/>
</dbReference>
<evidence type="ECO:0000313" key="7">
    <source>
        <dbReference type="Proteomes" id="UP000598360"/>
    </source>
</evidence>
<keyword evidence="7" id="KW-1185">Reference proteome</keyword>
<dbReference type="InterPro" id="IPR046335">
    <property type="entry name" value="LacI/GalR-like_sensor"/>
</dbReference>
<reference evidence="6" key="1">
    <citation type="submission" date="2020-10" db="EMBL/GenBank/DDBJ databases">
        <title>Diversity and distribution of actinomycetes associated with coral in the coast of Hainan.</title>
        <authorList>
            <person name="Li F."/>
        </authorList>
    </citation>
    <scope>NUCLEOTIDE SEQUENCE</scope>
    <source>
        <strain evidence="6">HNM0983</strain>
    </source>
</reference>
<dbReference type="CDD" id="cd06278">
    <property type="entry name" value="PBP1_LacI-like"/>
    <property type="match status" value="1"/>
</dbReference>
<dbReference type="Proteomes" id="UP000598360">
    <property type="component" value="Unassembled WGS sequence"/>
</dbReference>
<dbReference type="Pfam" id="PF00356">
    <property type="entry name" value="LacI"/>
    <property type="match status" value="1"/>
</dbReference>
<evidence type="ECO:0000313" key="6">
    <source>
        <dbReference type="EMBL" id="MBE9375814.1"/>
    </source>
</evidence>
<keyword evidence="3 6" id="KW-0238">DNA-binding</keyword>
<dbReference type="SMART" id="SM00354">
    <property type="entry name" value="HTH_LACI"/>
    <property type="match status" value="1"/>
</dbReference>
<evidence type="ECO:0000256" key="2">
    <source>
        <dbReference type="ARBA" id="ARBA00023015"/>
    </source>
</evidence>
<dbReference type="PANTHER" id="PTHR30146:SF148">
    <property type="entry name" value="HTH-TYPE TRANSCRIPTIONAL REPRESSOR PURR-RELATED"/>
    <property type="match status" value="1"/>
</dbReference>
<sequence length="332" mass="35557">MPTGWDVARAAGVSQTTVSRTLRGDPSVKPGTREHVLAVARDLGYSPNEAARSLITNRTSTVAMVVADITNPLYPQEISVAHAELSAAGYRMMLFNRGRDDDMPDLDTLRGNAVDGVLFAAATLDSPAVAGLVRSGTPVVLLNRDVDGLDIDRVLPDEHRAGELAARYLTGLGHRRIALLAGHPDTSSGRDRRSCSARALRDLGHPLEPELVLPAGFSHAEGHRCATALLDRPDPPTAVLCHSDAAAYGVLDAARGRGLHVPGDLSVLGFDDLAMSGWSMIRLTTIRQPVTDMARTAVHALLAHIENPGQHTPQRRVFDVELVERDTCGPPR</sequence>
<dbReference type="InterPro" id="IPR010982">
    <property type="entry name" value="Lambda_DNA-bd_dom_sf"/>
</dbReference>
<feature type="domain" description="HTH lacI-type" evidence="5">
    <location>
        <begin position="6"/>
        <end position="56"/>
    </location>
</feature>